<reference evidence="2" key="1">
    <citation type="submission" date="2016-07" db="EMBL/GenBank/DDBJ databases">
        <authorList>
            <person name="Florea S."/>
            <person name="Webb J.S."/>
            <person name="Jaromczyk J."/>
            <person name="Schardl C.L."/>
        </authorList>
    </citation>
    <scope>NUCLEOTIDE SEQUENCE [LARGE SCALE GENOMIC DNA]</scope>
    <source>
        <strain evidence="2">MV-1</strain>
    </source>
</reference>
<accession>A0A1E5Q955</accession>
<proteinExistence type="predicted"/>
<dbReference type="STRING" id="28181.BEN30_07085"/>
<dbReference type="EMBL" id="MCGG01000017">
    <property type="protein sequence ID" value="OEJ68024.1"/>
    <property type="molecule type" value="Genomic_DNA"/>
</dbReference>
<keyword evidence="2" id="KW-1185">Reference proteome</keyword>
<gene>
    <name evidence="1" type="ORF">BEN30_07085</name>
</gene>
<dbReference type="Proteomes" id="UP000095347">
    <property type="component" value="Unassembled WGS sequence"/>
</dbReference>
<dbReference type="AlphaFoldDB" id="A0A1E5Q955"/>
<protein>
    <submittedName>
        <fullName evidence="1">Uncharacterized protein</fullName>
    </submittedName>
</protein>
<name>A0A1E5Q955_9PROT</name>
<evidence type="ECO:0000313" key="1">
    <source>
        <dbReference type="EMBL" id="OEJ68024.1"/>
    </source>
</evidence>
<organism evidence="1 2">
    <name type="scientific">Magnetovibrio blakemorei</name>
    <dbReference type="NCBI Taxonomy" id="28181"/>
    <lineage>
        <taxon>Bacteria</taxon>
        <taxon>Pseudomonadati</taxon>
        <taxon>Pseudomonadota</taxon>
        <taxon>Alphaproteobacteria</taxon>
        <taxon>Rhodospirillales</taxon>
        <taxon>Magnetovibrionaceae</taxon>
        <taxon>Magnetovibrio</taxon>
    </lineage>
</organism>
<evidence type="ECO:0000313" key="2">
    <source>
        <dbReference type="Proteomes" id="UP000095347"/>
    </source>
</evidence>
<sequence length="142" mass="14674">MVSLMAAPALAQNTGEATGEVTVTHASVSLDDCKRLVKYVPSADVAYKPGVDVHGKAVKPADDKPLGAIEVPQEIIIDFGIDLAGRYGFGAAGLFDATAGIATIKYDVGTGALMVNGKPLLDTDSQAIEAACTLRLQQDADK</sequence>
<comment type="caution">
    <text evidence="1">The sequence shown here is derived from an EMBL/GenBank/DDBJ whole genome shotgun (WGS) entry which is preliminary data.</text>
</comment>